<evidence type="ECO:0000256" key="2">
    <source>
        <dbReference type="ARBA" id="ARBA00004870"/>
    </source>
</evidence>
<evidence type="ECO:0000256" key="3">
    <source>
        <dbReference type="ARBA" id="ARBA00012071"/>
    </source>
</evidence>
<evidence type="ECO:0000256" key="10">
    <source>
        <dbReference type="ARBA" id="ARBA00022840"/>
    </source>
</evidence>
<organism evidence="14 15">
    <name type="scientific">Symmachiella dynata</name>
    <dbReference type="NCBI Taxonomy" id="2527995"/>
    <lineage>
        <taxon>Bacteria</taxon>
        <taxon>Pseudomonadati</taxon>
        <taxon>Planctomycetota</taxon>
        <taxon>Planctomycetia</taxon>
        <taxon>Planctomycetales</taxon>
        <taxon>Planctomycetaceae</taxon>
        <taxon>Symmachiella</taxon>
    </lineage>
</organism>
<dbReference type="Proteomes" id="UP000319383">
    <property type="component" value="Chromosome"/>
</dbReference>
<evidence type="ECO:0000256" key="4">
    <source>
        <dbReference type="ARBA" id="ARBA00016436"/>
    </source>
</evidence>
<dbReference type="SUPFAM" id="SSF52540">
    <property type="entry name" value="P-loop containing nucleoside triphosphate hydrolases"/>
    <property type="match status" value="1"/>
</dbReference>
<dbReference type="HAMAP" id="MF_00409">
    <property type="entry name" value="LpxK"/>
    <property type="match status" value="1"/>
</dbReference>
<accession>A0A517ZX61</accession>
<evidence type="ECO:0000256" key="12">
    <source>
        <dbReference type="ARBA" id="ARBA00029757"/>
    </source>
</evidence>
<keyword evidence="7 13" id="KW-0808">Transferase</keyword>
<dbReference type="InterPro" id="IPR027417">
    <property type="entry name" value="P-loop_NTPase"/>
</dbReference>
<evidence type="ECO:0000256" key="13">
    <source>
        <dbReference type="HAMAP-Rule" id="MF_00409"/>
    </source>
</evidence>
<dbReference type="GO" id="GO:0009029">
    <property type="term" value="F:lipid-A 4'-kinase activity"/>
    <property type="evidence" value="ECO:0007669"/>
    <property type="project" value="UniProtKB-UniRule"/>
</dbReference>
<proteinExistence type="inferred from homology"/>
<comment type="function">
    <text evidence="1 13">Transfers the gamma-phosphate of ATP to the 4'-position of a tetraacyldisaccharide 1-phosphate intermediate (termed DS-1-P) to form tetraacyldisaccharide 1,4'-bis-phosphate (lipid IVA).</text>
</comment>
<dbReference type="AlphaFoldDB" id="A0A517ZX61"/>
<dbReference type="GO" id="GO:0009245">
    <property type="term" value="P:lipid A biosynthetic process"/>
    <property type="evidence" value="ECO:0007669"/>
    <property type="project" value="UniProtKB-UniRule"/>
</dbReference>
<keyword evidence="8 13" id="KW-0547">Nucleotide-binding</keyword>
<dbReference type="NCBIfam" id="TIGR00682">
    <property type="entry name" value="lpxK"/>
    <property type="match status" value="1"/>
</dbReference>
<keyword evidence="15" id="KW-1185">Reference proteome</keyword>
<keyword evidence="10 13" id="KW-0067">ATP-binding</keyword>
<dbReference type="PANTHER" id="PTHR42724">
    <property type="entry name" value="TETRAACYLDISACCHARIDE 4'-KINASE"/>
    <property type="match status" value="1"/>
</dbReference>
<dbReference type="GO" id="GO:0009244">
    <property type="term" value="P:lipopolysaccharide core region biosynthetic process"/>
    <property type="evidence" value="ECO:0007669"/>
    <property type="project" value="TreeGrafter"/>
</dbReference>
<dbReference type="RefSeq" id="WP_197534483.1">
    <property type="nucleotide sequence ID" value="NZ_CP036276.1"/>
</dbReference>
<feature type="binding site" evidence="13">
    <location>
        <begin position="65"/>
        <end position="72"/>
    </location>
    <ligand>
        <name>ATP</name>
        <dbReference type="ChEBI" id="CHEBI:30616"/>
    </ligand>
</feature>
<keyword evidence="9 13" id="KW-0418">Kinase</keyword>
<evidence type="ECO:0000313" key="15">
    <source>
        <dbReference type="Proteomes" id="UP000319383"/>
    </source>
</evidence>
<keyword evidence="5 13" id="KW-0444">Lipid biosynthesis</keyword>
<keyword evidence="11 13" id="KW-0443">Lipid metabolism</keyword>
<dbReference type="GO" id="GO:0005886">
    <property type="term" value="C:plasma membrane"/>
    <property type="evidence" value="ECO:0007669"/>
    <property type="project" value="TreeGrafter"/>
</dbReference>
<reference evidence="14 15" key="1">
    <citation type="submission" date="2019-02" db="EMBL/GenBank/DDBJ databases">
        <title>Deep-cultivation of Planctomycetes and their phenomic and genomic characterization uncovers novel biology.</title>
        <authorList>
            <person name="Wiegand S."/>
            <person name="Jogler M."/>
            <person name="Boedeker C."/>
            <person name="Pinto D."/>
            <person name="Vollmers J."/>
            <person name="Rivas-Marin E."/>
            <person name="Kohn T."/>
            <person name="Peeters S.H."/>
            <person name="Heuer A."/>
            <person name="Rast P."/>
            <person name="Oberbeckmann S."/>
            <person name="Bunk B."/>
            <person name="Jeske O."/>
            <person name="Meyerdierks A."/>
            <person name="Storesund J.E."/>
            <person name="Kallscheuer N."/>
            <person name="Luecker S."/>
            <person name="Lage O.M."/>
            <person name="Pohl T."/>
            <person name="Merkel B.J."/>
            <person name="Hornburger P."/>
            <person name="Mueller R.-W."/>
            <person name="Bruemmer F."/>
            <person name="Labrenz M."/>
            <person name="Spormann A.M."/>
            <person name="Op den Camp H."/>
            <person name="Overmann J."/>
            <person name="Amann R."/>
            <person name="Jetten M.S.M."/>
            <person name="Mascher T."/>
            <person name="Medema M.H."/>
            <person name="Devos D.P."/>
            <person name="Kaster A.-K."/>
            <person name="Ovreas L."/>
            <person name="Rohde M."/>
            <person name="Galperin M.Y."/>
            <person name="Jogler C."/>
        </authorList>
    </citation>
    <scope>NUCLEOTIDE SEQUENCE [LARGE SCALE GENOMIC DNA]</scope>
    <source>
        <strain evidence="14 15">Mal52</strain>
    </source>
</reference>
<dbReference type="UniPathway" id="UPA00359">
    <property type="reaction ID" value="UER00482"/>
</dbReference>
<dbReference type="Pfam" id="PF02606">
    <property type="entry name" value="LpxK"/>
    <property type="match status" value="1"/>
</dbReference>
<name>A0A517ZX61_9PLAN</name>
<comment type="similarity">
    <text evidence="13">Belongs to the LpxK family.</text>
</comment>
<comment type="catalytic activity">
    <reaction evidence="13">
        <text>a lipid A disaccharide + ATP = a lipid IVA + ADP + H(+)</text>
        <dbReference type="Rhea" id="RHEA:67840"/>
        <dbReference type="ChEBI" id="CHEBI:15378"/>
        <dbReference type="ChEBI" id="CHEBI:30616"/>
        <dbReference type="ChEBI" id="CHEBI:176343"/>
        <dbReference type="ChEBI" id="CHEBI:176425"/>
        <dbReference type="ChEBI" id="CHEBI:456216"/>
        <dbReference type="EC" id="2.7.1.130"/>
    </reaction>
</comment>
<keyword evidence="6 13" id="KW-0441">Lipid A biosynthesis</keyword>
<protein>
    <recommendedName>
        <fullName evidence="4 13">Tetraacyldisaccharide 4'-kinase</fullName>
        <ecNumber evidence="3 13">2.7.1.130</ecNumber>
    </recommendedName>
    <alternativeName>
        <fullName evidence="12 13">Lipid A 4'-kinase</fullName>
    </alternativeName>
</protein>
<evidence type="ECO:0000256" key="7">
    <source>
        <dbReference type="ARBA" id="ARBA00022679"/>
    </source>
</evidence>
<evidence type="ECO:0000256" key="1">
    <source>
        <dbReference type="ARBA" id="ARBA00002274"/>
    </source>
</evidence>
<evidence type="ECO:0000313" key="14">
    <source>
        <dbReference type="EMBL" id="QDU47077.1"/>
    </source>
</evidence>
<evidence type="ECO:0000256" key="6">
    <source>
        <dbReference type="ARBA" id="ARBA00022556"/>
    </source>
</evidence>
<comment type="pathway">
    <text evidence="2 13">Glycolipid biosynthesis; lipid IV(A) biosynthesis; lipid IV(A) from (3R)-3-hydroxytetradecanoyl-[acyl-carrier-protein] and UDP-N-acetyl-alpha-D-glucosamine: step 6/6.</text>
</comment>
<evidence type="ECO:0000256" key="9">
    <source>
        <dbReference type="ARBA" id="ARBA00022777"/>
    </source>
</evidence>
<evidence type="ECO:0000256" key="11">
    <source>
        <dbReference type="ARBA" id="ARBA00023098"/>
    </source>
</evidence>
<sequence length="357" mass="39165">MNEKNFRDLISGKTPGLGPTLARGGLRLLSPFYSCGVRLRNAGFHFGLHTIHRAPVPVVSIGNLTTGGTGKTPFAAFLAHWFRDHDRQVCFLSRGYRAESGQVNDEARVLEQLCPDVPHLQNPNRVASAQTAVTQFNAELLILDDGFQHRRLHRDLDIVLIDAVNPWGYGYLLPRGLLREPRTGLRRADVVVITRVDQVDEDRLAAIRQQISQYTPVEPVEVSFPPMRLINAAGQTAEINSLHGLPLAVFCGIGNPTAFQAAIETLGLTIAAFREFPDHHPYGNDDVTQLKRWAADANASAALVTQKDLVKLDMTDLDGVPLWALEIGCKINRGEETLSAALNRLIQSSTASDSAEA</sequence>
<dbReference type="EC" id="2.7.1.130" evidence="3 13"/>
<dbReference type="KEGG" id="sdyn:Mal52_56050"/>
<evidence type="ECO:0000256" key="8">
    <source>
        <dbReference type="ARBA" id="ARBA00022741"/>
    </source>
</evidence>
<dbReference type="InterPro" id="IPR003758">
    <property type="entry name" value="LpxK"/>
</dbReference>
<dbReference type="PANTHER" id="PTHR42724:SF1">
    <property type="entry name" value="TETRAACYLDISACCHARIDE 4'-KINASE, MITOCHONDRIAL-RELATED"/>
    <property type="match status" value="1"/>
</dbReference>
<dbReference type="EMBL" id="CP036276">
    <property type="protein sequence ID" value="QDU47077.1"/>
    <property type="molecule type" value="Genomic_DNA"/>
</dbReference>
<dbReference type="GO" id="GO:0005524">
    <property type="term" value="F:ATP binding"/>
    <property type="evidence" value="ECO:0007669"/>
    <property type="project" value="UniProtKB-UniRule"/>
</dbReference>
<evidence type="ECO:0000256" key="5">
    <source>
        <dbReference type="ARBA" id="ARBA00022516"/>
    </source>
</evidence>
<gene>
    <name evidence="13 14" type="primary">lpxK</name>
    <name evidence="14" type="ORF">Mal52_56050</name>
</gene>